<dbReference type="RefSeq" id="WP_068263744.1">
    <property type="nucleotide sequence ID" value="NZ_LWSK01000051.1"/>
</dbReference>
<keyword evidence="2" id="KW-0732">Signal</keyword>
<feature type="signal peptide" evidence="2">
    <location>
        <begin position="1"/>
        <end position="23"/>
    </location>
</feature>
<sequence length="59" mass="6077" precursor="true">MKSAFRFVSVTAAALALTFTLGCAPPAPPEVDTSTEMVEPSSNTTTSAETPMTEEPAGE</sequence>
<proteinExistence type="predicted"/>
<evidence type="ECO:0000256" key="2">
    <source>
        <dbReference type="SAM" id="SignalP"/>
    </source>
</evidence>
<evidence type="ECO:0000313" key="4">
    <source>
        <dbReference type="Proteomes" id="UP000322699"/>
    </source>
</evidence>
<evidence type="ECO:0000313" key="3">
    <source>
        <dbReference type="EMBL" id="KAA1262422.1"/>
    </source>
</evidence>
<dbReference type="PROSITE" id="PS51257">
    <property type="entry name" value="PROKAR_LIPOPROTEIN"/>
    <property type="match status" value="1"/>
</dbReference>
<evidence type="ECO:0000256" key="1">
    <source>
        <dbReference type="SAM" id="MobiDB-lite"/>
    </source>
</evidence>
<dbReference type="OrthoDB" id="291281at2"/>
<accession>A0A5B1CPV9</accession>
<dbReference type="Proteomes" id="UP000322699">
    <property type="component" value="Unassembled WGS sequence"/>
</dbReference>
<keyword evidence="4" id="KW-1185">Reference proteome</keyword>
<protein>
    <submittedName>
        <fullName evidence="3">Uncharacterized protein</fullName>
    </submittedName>
</protein>
<reference evidence="3 4" key="1">
    <citation type="submission" date="2019-08" db="EMBL/GenBank/DDBJ databases">
        <title>Deep-cultivation of Planctomycetes and their phenomic and genomic characterization uncovers novel biology.</title>
        <authorList>
            <person name="Wiegand S."/>
            <person name="Jogler M."/>
            <person name="Boedeker C."/>
            <person name="Pinto D."/>
            <person name="Vollmers J."/>
            <person name="Rivas-Marin E."/>
            <person name="Kohn T."/>
            <person name="Peeters S.H."/>
            <person name="Heuer A."/>
            <person name="Rast P."/>
            <person name="Oberbeckmann S."/>
            <person name="Bunk B."/>
            <person name="Jeske O."/>
            <person name="Meyerdierks A."/>
            <person name="Storesund J.E."/>
            <person name="Kallscheuer N."/>
            <person name="Luecker S."/>
            <person name="Lage O.M."/>
            <person name="Pohl T."/>
            <person name="Merkel B.J."/>
            <person name="Hornburger P."/>
            <person name="Mueller R.-W."/>
            <person name="Bruemmer F."/>
            <person name="Labrenz M."/>
            <person name="Spormann A.M."/>
            <person name="Op Den Camp H."/>
            <person name="Overmann J."/>
            <person name="Amann R."/>
            <person name="Jetten M.S.M."/>
            <person name="Mascher T."/>
            <person name="Medema M.H."/>
            <person name="Devos D.P."/>
            <person name="Kaster A.-K."/>
            <person name="Ovreas L."/>
            <person name="Rohde M."/>
            <person name="Galperin M.Y."/>
            <person name="Jogler C."/>
        </authorList>
    </citation>
    <scope>NUCLEOTIDE SEQUENCE [LARGE SCALE GENOMIC DNA]</scope>
    <source>
        <strain evidence="3 4">LF1</strain>
    </source>
</reference>
<feature type="compositionally biased region" description="Polar residues" evidence="1">
    <location>
        <begin position="32"/>
        <end position="50"/>
    </location>
</feature>
<feature type="region of interest" description="Disordered" evidence="1">
    <location>
        <begin position="24"/>
        <end position="59"/>
    </location>
</feature>
<name>A0A5B1CPV9_9BACT</name>
<feature type="chain" id="PRO_5022946144" evidence="2">
    <location>
        <begin position="24"/>
        <end position="59"/>
    </location>
</feature>
<organism evidence="3 4">
    <name type="scientific">Rubripirellula obstinata</name>
    <dbReference type="NCBI Taxonomy" id="406547"/>
    <lineage>
        <taxon>Bacteria</taxon>
        <taxon>Pseudomonadati</taxon>
        <taxon>Planctomycetota</taxon>
        <taxon>Planctomycetia</taxon>
        <taxon>Pirellulales</taxon>
        <taxon>Pirellulaceae</taxon>
        <taxon>Rubripirellula</taxon>
    </lineage>
</organism>
<gene>
    <name evidence="3" type="ORF">LF1_49860</name>
</gene>
<dbReference type="AlphaFoldDB" id="A0A5B1CPV9"/>
<comment type="caution">
    <text evidence="3">The sequence shown here is derived from an EMBL/GenBank/DDBJ whole genome shotgun (WGS) entry which is preliminary data.</text>
</comment>
<dbReference type="EMBL" id="VRLW01000001">
    <property type="protein sequence ID" value="KAA1262422.1"/>
    <property type="molecule type" value="Genomic_DNA"/>
</dbReference>